<feature type="transmembrane region" description="Helical" evidence="4">
    <location>
        <begin position="172"/>
        <end position="191"/>
    </location>
</feature>
<evidence type="ECO:0000313" key="6">
    <source>
        <dbReference type="EMBL" id="MBM7062782.1"/>
    </source>
</evidence>
<keyword evidence="4" id="KW-1133">Transmembrane helix</keyword>
<reference evidence="6 7" key="1">
    <citation type="submission" date="2021-02" db="EMBL/GenBank/DDBJ databases">
        <authorList>
            <person name="Lee D.-H."/>
        </authorList>
    </citation>
    <scope>NUCLEOTIDE SEQUENCE [LARGE SCALE GENOMIC DNA]</scope>
    <source>
        <strain evidence="6 7">UL073</strain>
    </source>
</reference>
<dbReference type="Pfam" id="PF01569">
    <property type="entry name" value="PAP2"/>
    <property type="match status" value="1"/>
</dbReference>
<keyword evidence="4" id="KW-0812">Transmembrane</keyword>
<name>A0ABS2ILA0_9GAMM</name>
<protein>
    <recommendedName>
        <fullName evidence="1">undecaprenyl-diphosphate phosphatase</fullName>
        <ecNumber evidence="1">3.6.1.27</ecNumber>
    </recommendedName>
    <alternativeName>
        <fullName evidence="2">Undecaprenyl pyrophosphate phosphatase</fullName>
    </alternativeName>
</protein>
<dbReference type="PANTHER" id="PTHR14969:SF13">
    <property type="entry name" value="AT30094P"/>
    <property type="match status" value="1"/>
</dbReference>
<comment type="caution">
    <text evidence="6">The sequence shown here is derived from an EMBL/GenBank/DDBJ whole genome shotgun (WGS) entry which is preliminary data.</text>
</comment>
<dbReference type="InterPro" id="IPR000326">
    <property type="entry name" value="PAP2/HPO"/>
</dbReference>
<dbReference type="EC" id="3.6.1.27" evidence="1"/>
<feature type="transmembrane region" description="Helical" evidence="4">
    <location>
        <begin position="25"/>
        <end position="44"/>
    </location>
</feature>
<keyword evidence="7" id="KW-1185">Reference proteome</keyword>
<gene>
    <name evidence="6" type="ORF">JQX08_18875</name>
</gene>
<feature type="transmembrane region" description="Helical" evidence="4">
    <location>
        <begin position="264"/>
        <end position="283"/>
    </location>
</feature>
<evidence type="ECO:0000256" key="2">
    <source>
        <dbReference type="ARBA" id="ARBA00032707"/>
    </source>
</evidence>
<proteinExistence type="predicted"/>
<dbReference type="SUPFAM" id="SSF48317">
    <property type="entry name" value="Acid phosphatase/Vanadium-dependent haloperoxidase"/>
    <property type="match status" value="1"/>
</dbReference>
<feature type="transmembrane region" description="Helical" evidence="4">
    <location>
        <begin position="91"/>
        <end position="108"/>
    </location>
</feature>
<feature type="transmembrane region" description="Helical" evidence="4">
    <location>
        <begin position="197"/>
        <end position="215"/>
    </location>
</feature>
<evidence type="ECO:0000256" key="3">
    <source>
        <dbReference type="ARBA" id="ARBA00047594"/>
    </source>
</evidence>
<dbReference type="PANTHER" id="PTHR14969">
    <property type="entry name" value="SPHINGOSINE-1-PHOSPHATE PHOSPHOHYDROLASE"/>
    <property type="match status" value="1"/>
</dbReference>
<dbReference type="InterPro" id="IPR036938">
    <property type="entry name" value="PAP2/HPO_sf"/>
</dbReference>
<dbReference type="Gene3D" id="1.20.144.10">
    <property type="entry name" value="Phosphatidic acid phosphatase type 2/haloperoxidase"/>
    <property type="match status" value="1"/>
</dbReference>
<dbReference type="RefSeq" id="WP_205349965.1">
    <property type="nucleotide sequence ID" value="NZ_JAFEUP010000006.1"/>
</dbReference>
<comment type="catalytic activity">
    <reaction evidence="3">
        <text>di-trans,octa-cis-undecaprenyl diphosphate + H2O = di-trans,octa-cis-undecaprenyl phosphate + phosphate + H(+)</text>
        <dbReference type="Rhea" id="RHEA:28094"/>
        <dbReference type="ChEBI" id="CHEBI:15377"/>
        <dbReference type="ChEBI" id="CHEBI:15378"/>
        <dbReference type="ChEBI" id="CHEBI:43474"/>
        <dbReference type="ChEBI" id="CHEBI:58405"/>
        <dbReference type="ChEBI" id="CHEBI:60392"/>
        <dbReference type="EC" id="3.6.1.27"/>
    </reaction>
</comment>
<keyword evidence="4" id="KW-0472">Membrane</keyword>
<feature type="transmembrane region" description="Helical" evidence="4">
    <location>
        <begin position="51"/>
        <end position="71"/>
    </location>
</feature>
<feature type="domain" description="Phosphatidic acid phosphatase type 2/haloperoxidase" evidence="5">
    <location>
        <begin position="52"/>
        <end position="158"/>
    </location>
</feature>
<feature type="transmembrane region" description="Helical" evidence="4">
    <location>
        <begin position="115"/>
        <end position="137"/>
    </location>
</feature>
<feature type="transmembrane region" description="Helical" evidence="4">
    <location>
        <begin position="143"/>
        <end position="160"/>
    </location>
</feature>
<dbReference type="Proteomes" id="UP000717995">
    <property type="component" value="Unassembled WGS sequence"/>
</dbReference>
<organism evidence="6 7">
    <name type="scientific">Zestomonas insulae</name>
    <dbReference type="NCBI Taxonomy" id="2809017"/>
    <lineage>
        <taxon>Bacteria</taxon>
        <taxon>Pseudomonadati</taxon>
        <taxon>Pseudomonadota</taxon>
        <taxon>Gammaproteobacteria</taxon>
        <taxon>Pseudomonadales</taxon>
        <taxon>Pseudomonadaceae</taxon>
        <taxon>Zestomonas</taxon>
    </lineage>
</organism>
<feature type="transmembrane region" description="Helical" evidence="4">
    <location>
        <begin position="227"/>
        <end position="244"/>
    </location>
</feature>
<dbReference type="EMBL" id="JAFEUP010000006">
    <property type="protein sequence ID" value="MBM7062782.1"/>
    <property type="molecule type" value="Genomic_DNA"/>
</dbReference>
<dbReference type="SMART" id="SM00014">
    <property type="entry name" value="acidPPc"/>
    <property type="match status" value="1"/>
</dbReference>
<accession>A0ABS2ILA0</accession>
<evidence type="ECO:0000256" key="4">
    <source>
        <dbReference type="SAM" id="Phobius"/>
    </source>
</evidence>
<evidence type="ECO:0000256" key="1">
    <source>
        <dbReference type="ARBA" id="ARBA00012374"/>
    </source>
</evidence>
<sequence>MIELLHDMTWVLPLRTPELTQLANAFTWLGYGTFLLFAVPIGFWGWNKHTFFRLLLLIGISAWLNALFKDIFQDPRPPLELRLDDRVGDSYGLPSGHAQLAVVLWLWLAYEVRRLWCWVACALICLGVCLSRLYLAAHDIEDVLVGALLGGVTLVIAARVKDLAWWREAHVGWHVLSILVIGGGSLALWPALEAPDYVPLFVGLLIGAALGWRVEGRLLDFGAAPQVWRRVLAALLGALGFILLQKVLKVVEAQLGLPAEYWQGLRGLLMGLFVTLAMPWLLVKARLLVARRTPAVAAGEVVGA</sequence>
<evidence type="ECO:0000259" key="5">
    <source>
        <dbReference type="SMART" id="SM00014"/>
    </source>
</evidence>
<evidence type="ECO:0000313" key="7">
    <source>
        <dbReference type="Proteomes" id="UP000717995"/>
    </source>
</evidence>